<dbReference type="GeneID" id="2900371"/>
<feature type="compositionally biased region" description="Acidic residues" evidence="1">
    <location>
        <begin position="38"/>
        <end position="47"/>
    </location>
</feature>
<dbReference type="GO" id="GO:0030490">
    <property type="term" value="P:maturation of SSU-rRNA"/>
    <property type="evidence" value="ECO:0007669"/>
    <property type="project" value="EnsemblFungi"/>
</dbReference>
<dbReference type="STRING" id="284592.Q6BVE4"/>
<feature type="region of interest" description="Disordered" evidence="1">
    <location>
        <begin position="33"/>
        <end position="65"/>
    </location>
</feature>
<dbReference type="eggNOG" id="KOG2061">
    <property type="taxonomic scope" value="Eukaryota"/>
</dbReference>
<dbReference type="GO" id="GO:0005829">
    <property type="term" value="C:cytosol"/>
    <property type="evidence" value="ECO:0007669"/>
    <property type="project" value="EnsemblFungi"/>
</dbReference>
<dbReference type="KEGG" id="dha:DEHA2C03256g"/>
<proteinExistence type="predicted"/>
<dbReference type="Proteomes" id="UP000000599">
    <property type="component" value="Chromosome C"/>
</dbReference>
<evidence type="ECO:0000313" key="4">
    <source>
        <dbReference type="Proteomes" id="UP000000599"/>
    </source>
</evidence>
<feature type="region of interest" description="Disordered" evidence="1">
    <location>
        <begin position="167"/>
        <end position="244"/>
    </location>
</feature>
<dbReference type="GO" id="GO:0051082">
    <property type="term" value="F:unfolded protein binding"/>
    <property type="evidence" value="ECO:0007669"/>
    <property type="project" value="EnsemblFungi"/>
</dbReference>
<dbReference type="OMA" id="MPGPWAD"/>
<dbReference type="InterPro" id="IPR007320">
    <property type="entry name" value="PDCD2_C"/>
</dbReference>
<dbReference type="GO" id="GO:0140597">
    <property type="term" value="F:protein carrier chaperone"/>
    <property type="evidence" value="ECO:0007669"/>
    <property type="project" value="EnsemblFungi"/>
</dbReference>
<evidence type="ECO:0000259" key="2">
    <source>
        <dbReference type="Pfam" id="PF04194"/>
    </source>
</evidence>
<reference evidence="3 4" key="1">
    <citation type="journal article" date="2004" name="Nature">
        <title>Genome evolution in yeasts.</title>
        <authorList>
            <consortium name="Genolevures"/>
            <person name="Dujon B."/>
            <person name="Sherman D."/>
            <person name="Fischer G."/>
            <person name="Durrens P."/>
            <person name="Casaregola S."/>
            <person name="Lafontaine I."/>
            <person name="de Montigny J."/>
            <person name="Marck C."/>
            <person name="Neuveglise C."/>
            <person name="Talla E."/>
            <person name="Goffard N."/>
            <person name="Frangeul L."/>
            <person name="Aigle M."/>
            <person name="Anthouard V."/>
            <person name="Babour A."/>
            <person name="Barbe V."/>
            <person name="Barnay S."/>
            <person name="Blanchin S."/>
            <person name="Beckerich J.M."/>
            <person name="Beyne E."/>
            <person name="Bleykasten C."/>
            <person name="Boisrame A."/>
            <person name="Boyer J."/>
            <person name="Cattolico L."/>
            <person name="Confanioleri F."/>
            <person name="de Daruvar A."/>
            <person name="Despons L."/>
            <person name="Fabre E."/>
            <person name="Fairhead C."/>
            <person name="Ferry-Dumazet H."/>
            <person name="Groppi A."/>
            <person name="Hantraye F."/>
            <person name="Hennequin C."/>
            <person name="Jauniaux N."/>
            <person name="Joyet P."/>
            <person name="Kachouri R."/>
            <person name="Kerrest A."/>
            <person name="Koszul R."/>
            <person name="Lemaire M."/>
            <person name="Lesur I."/>
            <person name="Ma L."/>
            <person name="Muller H."/>
            <person name="Nicaud J.M."/>
            <person name="Nikolski M."/>
            <person name="Oztas S."/>
            <person name="Ozier-Kalogeropoulos O."/>
            <person name="Pellenz S."/>
            <person name="Potier S."/>
            <person name="Richard G.F."/>
            <person name="Straub M.L."/>
            <person name="Suleau A."/>
            <person name="Swennene D."/>
            <person name="Tekaia F."/>
            <person name="Wesolowski-Louvel M."/>
            <person name="Westhof E."/>
            <person name="Wirth B."/>
            <person name="Zeniou-Meyer M."/>
            <person name="Zivanovic I."/>
            <person name="Bolotin-Fukuhara M."/>
            <person name="Thierry A."/>
            <person name="Bouchier C."/>
            <person name="Caudron B."/>
            <person name="Scarpelli C."/>
            <person name="Gaillardin C."/>
            <person name="Weissenbach J."/>
            <person name="Wincker P."/>
            <person name="Souciet J.L."/>
        </authorList>
    </citation>
    <scope>NUCLEOTIDE SEQUENCE [LARGE SCALE GENOMIC DNA]</scope>
    <source>
        <strain evidence="4">ATCC 36239 / CBS 767 / BCRC 21394 / JCM 1990 / NBRC 0083 / IGC 2968</strain>
    </source>
</reference>
<dbReference type="PANTHER" id="PTHR47524:SF1">
    <property type="entry name" value="20S RRNA ACCUMULATION PROTEIN 4"/>
    <property type="match status" value="1"/>
</dbReference>
<feature type="compositionally biased region" description="Basic and acidic residues" evidence="1">
    <location>
        <begin position="205"/>
        <end position="214"/>
    </location>
</feature>
<dbReference type="OrthoDB" id="443682at2759"/>
<sequence length="443" mass="49510">MSSHDEYSSDEEDIIDEKQTSQVYLGFVDAPILSNEKDPEDNDEPTIEDTFIGGKPVWLHPDSQPQDSQIKCDSCGGKMALLSQVFAPFEGKSYDRVLYIFGCPKTSQCSKKKGSIKCIRGISKDPIKMAQIEAESEEAARKEFDEKLRLDNTKKLQIELTKDLFNNSTENTSEKSDNPFGASANPFGATANPFDAAINPFSQPKNKEAEDTKSHQQSTKESFAEAASKNLPKSHPKKASSTVGQLPSYPGYFVYVEQEKFKKVTVEPELEKYKHLVDLDDETESTSRAEKKQSSSSSHMNPQTAKISDMLDDKYFEAFTNTTKHNSSQVLRYDLGGKPLLYSGQDEIAAKFKGRDTNFNIPNPGYNPSSNRQFECQLMPKAILDLENGDDKSASLTDILNGMSWGTIIVCTDAEDYMPADAFDENHVAYIDEWCGVQWEESV</sequence>
<evidence type="ECO:0000313" key="3">
    <source>
        <dbReference type="EMBL" id="CAG85870.2"/>
    </source>
</evidence>
<dbReference type="HOGENOM" id="CLU_031771_0_0_1"/>
<evidence type="ECO:0000256" key="1">
    <source>
        <dbReference type="SAM" id="MobiDB-lite"/>
    </source>
</evidence>
<dbReference type="EMBL" id="CR382135">
    <property type="protein sequence ID" value="CAG85870.2"/>
    <property type="molecule type" value="Genomic_DNA"/>
</dbReference>
<name>Q6BVE4_DEBHA</name>
<gene>
    <name evidence="3" type="ordered locus">DEHA2C03256g</name>
</gene>
<protein>
    <submittedName>
        <fullName evidence="3">DEHA2C03256p</fullName>
    </submittedName>
</protein>
<feature type="domain" description="Programmed cell death protein 2 C-terminal" evidence="2">
    <location>
        <begin position="313"/>
        <end position="439"/>
    </location>
</feature>
<feature type="region of interest" description="Disordered" evidence="1">
    <location>
        <begin position="281"/>
        <end position="304"/>
    </location>
</feature>
<dbReference type="InParanoid" id="Q6BVE4"/>
<dbReference type="Pfam" id="PF04194">
    <property type="entry name" value="PDCD2_C"/>
    <property type="match status" value="1"/>
</dbReference>
<organism evidence="3 4">
    <name type="scientific">Debaryomyces hansenii (strain ATCC 36239 / CBS 767 / BCRC 21394 / JCM 1990 / NBRC 0083 / IGC 2968)</name>
    <name type="common">Yeast</name>
    <name type="synonym">Torulaspora hansenii</name>
    <dbReference type="NCBI Taxonomy" id="284592"/>
    <lineage>
        <taxon>Eukaryota</taxon>
        <taxon>Fungi</taxon>
        <taxon>Dikarya</taxon>
        <taxon>Ascomycota</taxon>
        <taxon>Saccharomycotina</taxon>
        <taxon>Pichiomycetes</taxon>
        <taxon>Debaryomycetaceae</taxon>
        <taxon>Debaryomyces</taxon>
    </lineage>
</organism>
<dbReference type="AlphaFoldDB" id="Q6BVE4"/>
<accession>Q6BVE4</accession>
<dbReference type="RefSeq" id="XP_457825.2">
    <property type="nucleotide sequence ID" value="XM_457825.1"/>
</dbReference>
<keyword evidence="4" id="KW-1185">Reference proteome</keyword>
<dbReference type="FunCoup" id="Q6BVE4">
    <property type="interactions" value="356"/>
</dbReference>
<dbReference type="VEuPathDB" id="FungiDB:DEHA2C03256g"/>
<dbReference type="PANTHER" id="PTHR47524">
    <property type="entry name" value="20S RRNA ACCUMULATION PROTEIN 4"/>
    <property type="match status" value="1"/>
</dbReference>